<dbReference type="InterPro" id="IPR051781">
    <property type="entry name" value="Metallo-dep_Hydrolase"/>
</dbReference>
<dbReference type="Gene3D" id="3.20.20.140">
    <property type="entry name" value="Metal-dependent hydrolases"/>
    <property type="match status" value="2"/>
</dbReference>
<dbReference type="EMBL" id="QVQW01000036">
    <property type="protein sequence ID" value="RKU43924.1"/>
    <property type="molecule type" value="Genomic_DNA"/>
</dbReference>
<protein>
    <recommendedName>
        <fullName evidence="2">Amidohydrolase-related domain-containing protein</fullName>
    </recommendedName>
</protein>
<evidence type="ECO:0000313" key="3">
    <source>
        <dbReference type="EMBL" id="RKU43924.1"/>
    </source>
</evidence>
<dbReference type="PANTHER" id="PTHR43135:SF3">
    <property type="entry name" value="ALPHA-D-RIBOSE 1-METHYLPHOSPHONATE 5-TRIPHOSPHATE DIPHOSPHATASE"/>
    <property type="match status" value="1"/>
</dbReference>
<dbReference type="SUPFAM" id="SSF51338">
    <property type="entry name" value="Composite domain of metallo-dependent hydrolases"/>
    <property type="match status" value="1"/>
</dbReference>
<dbReference type="SUPFAM" id="SSF51556">
    <property type="entry name" value="Metallo-dependent hydrolases"/>
    <property type="match status" value="2"/>
</dbReference>
<accession>A0A420Y7Q2</accession>
<evidence type="ECO:0000256" key="1">
    <source>
        <dbReference type="SAM" id="MobiDB-lite"/>
    </source>
</evidence>
<organism evidence="3 4">
    <name type="scientific">Coniochaeta pulveracea</name>
    <dbReference type="NCBI Taxonomy" id="177199"/>
    <lineage>
        <taxon>Eukaryota</taxon>
        <taxon>Fungi</taxon>
        <taxon>Dikarya</taxon>
        <taxon>Ascomycota</taxon>
        <taxon>Pezizomycotina</taxon>
        <taxon>Sordariomycetes</taxon>
        <taxon>Sordariomycetidae</taxon>
        <taxon>Coniochaetales</taxon>
        <taxon>Coniochaetaceae</taxon>
        <taxon>Coniochaeta</taxon>
    </lineage>
</organism>
<evidence type="ECO:0000313" key="4">
    <source>
        <dbReference type="Proteomes" id="UP000275385"/>
    </source>
</evidence>
<evidence type="ECO:0000259" key="2">
    <source>
        <dbReference type="Pfam" id="PF01979"/>
    </source>
</evidence>
<name>A0A420Y7Q2_9PEZI</name>
<proteinExistence type="predicted"/>
<dbReference type="PANTHER" id="PTHR43135">
    <property type="entry name" value="ALPHA-D-RIBOSE 1-METHYLPHOSPHONATE 5-TRIPHOSPHATE DIPHOSPHATASE"/>
    <property type="match status" value="1"/>
</dbReference>
<gene>
    <name evidence="3" type="ORF">DL546_000883</name>
</gene>
<dbReference type="InterPro" id="IPR032466">
    <property type="entry name" value="Metal_Hydrolase"/>
</dbReference>
<feature type="region of interest" description="Disordered" evidence="1">
    <location>
        <begin position="53"/>
        <end position="76"/>
    </location>
</feature>
<feature type="region of interest" description="Disordered" evidence="1">
    <location>
        <begin position="500"/>
        <end position="521"/>
    </location>
</feature>
<reference evidence="3 4" key="1">
    <citation type="submission" date="2018-08" db="EMBL/GenBank/DDBJ databases">
        <title>Draft genome of the lignicolous fungus Coniochaeta pulveracea.</title>
        <authorList>
            <person name="Borstlap C.J."/>
            <person name="De Witt R.N."/>
            <person name="Botha A."/>
            <person name="Volschenk H."/>
        </authorList>
    </citation>
    <scope>NUCLEOTIDE SEQUENCE [LARGE SCALE GENOMIC DNA]</scope>
    <source>
        <strain evidence="3 4">CAB683</strain>
    </source>
</reference>
<dbReference type="AlphaFoldDB" id="A0A420Y7Q2"/>
<dbReference type="InterPro" id="IPR011059">
    <property type="entry name" value="Metal-dep_hydrolase_composite"/>
</dbReference>
<feature type="domain" description="Amidohydrolase-related" evidence="2">
    <location>
        <begin position="386"/>
        <end position="484"/>
    </location>
</feature>
<sequence>MAAEKGILAVQPPPYEIRDPSRFRSRQRYRRLVELLLLMGAFFEGLSECHAARKGSRGHNHGSSQRHNPRWNPVSGQKTPIVIRNTSLFDGESTLAGAFDIILESGVIYSVTPTKENNLIPDNSTILDVHGGFVTPGLVDMHSHHLLSTLPHLSAWNDVNERPLLGPLTPFVRALDGFKPYDPSIKIIASGGVTSSLVLPGSANIIGGEAYLVKNIPFPGIDEEPVVEELLLEHGLAEDGRQRYLKMACGENPKGIYGHTRLGLSWLLRSHLEEARELQERQDAWCQQALDLESARPHRMLRFLQSNGGRPQSLKLETSVALLRGQLNVNIHCYEPQDFERMIAVLHEFGVHPQSFHHALAAWRVPEMLKKLEKNITIATFAENALFKAEAYDANLRGPKILNEHGIPVALKSDHVGESNFAKYLAHQAAISHSFGLPEDEALQSVTSIPARSLQQHHRIGYLRPGYDADLVIWDDHPLQIGATPSQVFVDGLPVLRAISSSDTPSQGKRLPSRGTAPAMRPSLAKKEQEYLCDGSAGSTGNALDAPKSLHFAKYGVHLHDRAFTRARIGGITKTVTAPLGGGILQGVSVGLRVTEDASILGNGIWKDNVALHLTIGQSARASDTPTVSSGIERLRQLLEQGQGHGSESHSIYQQASNGSIPVVVQTYNEDDIAQLVLVKRDFPATRLVVYGGHGAPLVARSLADAGIPVILTGNRGAPDSWEKRNIPVGPPLTESPAKMLTDAGVLFGLAVRSDSKLHGLALEARWAGKYAGLDDTQAIALVSTNIRTILGSAGPPSSSGDTVDALTEDVVVWEGNPLSGEGSVVVAIQEKKVSDCWPDNTEAVL</sequence>
<comment type="caution">
    <text evidence="3">The sequence shown here is derived from an EMBL/GenBank/DDBJ whole genome shotgun (WGS) entry which is preliminary data.</text>
</comment>
<dbReference type="Proteomes" id="UP000275385">
    <property type="component" value="Unassembled WGS sequence"/>
</dbReference>
<dbReference type="InterPro" id="IPR006680">
    <property type="entry name" value="Amidohydro-rel"/>
</dbReference>
<dbReference type="Pfam" id="PF01979">
    <property type="entry name" value="Amidohydro_1"/>
    <property type="match status" value="1"/>
</dbReference>
<keyword evidence="4" id="KW-1185">Reference proteome</keyword>
<dbReference type="GO" id="GO:0016810">
    <property type="term" value="F:hydrolase activity, acting on carbon-nitrogen (but not peptide) bonds"/>
    <property type="evidence" value="ECO:0007669"/>
    <property type="project" value="InterPro"/>
</dbReference>
<dbReference type="OrthoDB" id="10258955at2759"/>